<evidence type="ECO:0000313" key="1">
    <source>
        <dbReference type="EMBL" id="MDQ0176151.1"/>
    </source>
</evidence>
<organism evidence="1 2">
    <name type="scientific">Bacillus chungangensis</name>
    <dbReference type="NCBI Taxonomy" id="587633"/>
    <lineage>
        <taxon>Bacteria</taxon>
        <taxon>Bacillati</taxon>
        <taxon>Bacillota</taxon>
        <taxon>Bacilli</taxon>
        <taxon>Bacillales</taxon>
        <taxon>Bacillaceae</taxon>
        <taxon>Bacillus</taxon>
    </lineage>
</organism>
<name>A0ABT9WS77_9BACI</name>
<proteinExistence type="predicted"/>
<accession>A0ABT9WS77</accession>
<evidence type="ECO:0008006" key="3">
    <source>
        <dbReference type="Google" id="ProtNLM"/>
    </source>
</evidence>
<dbReference type="RefSeq" id="WP_307229076.1">
    <property type="nucleotide sequence ID" value="NZ_JAUSTT010000010.1"/>
</dbReference>
<dbReference type="Proteomes" id="UP001223586">
    <property type="component" value="Unassembled WGS sequence"/>
</dbReference>
<evidence type="ECO:0000313" key="2">
    <source>
        <dbReference type="Proteomes" id="UP001223586"/>
    </source>
</evidence>
<sequence>MGRSMMEFERILKALHHTAQILQQDAEQSEAAAVRLGEAQLSFQQAMDYVLKQGNLY</sequence>
<gene>
    <name evidence="1" type="ORF">J2S08_001987</name>
</gene>
<reference evidence="1 2" key="1">
    <citation type="submission" date="2023-07" db="EMBL/GenBank/DDBJ databases">
        <title>Genomic Encyclopedia of Type Strains, Phase IV (KMG-IV): sequencing the most valuable type-strain genomes for metagenomic binning, comparative biology and taxonomic classification.</title>
        <authorList>
            <person name="Goeker M."/>
        </authorList>
    </citation>
    <scope>NUCLEOTIDE SEQUENCE [LARGE SCALE GENOMIC DNA]</scope>
    <source>
        <strain evidence="1 2">DSM 23837</strain>
    </source>
</reference>
<dbReference type="EMBL" id="JAUSTT010000010">
    <property type="protein sequence ID" value="MDQ0176151.1"/>
    <property type="molecule type" value="Genomic_DNA"/>
</dbReference>
<keyword evidence="2" id="KW-1185">Reference proteome</keyword>
<comment type="caution">
    <text evidence="1">The sequence shown here is derived from an EMBL/GenBank/DDBJ whole genome shotgun (WGS) entry which is preliminary data.</text>
</comment>
<protein>
    <recommendedName>
        <fullName evidence="3">DUF1657 domain-containing protein</fullName>
    </recommendedName>
</protein>